<gene>
    <name evidence="1" type="ORF">GHT07_04965</name>
</gene>
<name>A0A844B5L9_9BURK</name>
<accession>A0A844B5L9</accession>
<dbReference type="AlphaFoldDB" id="A0A844B5L9"/>
<evidence type="ECO:0000313" key="2">
    <source>
        <dbReference type="Proteomes" id="UP000487350"/>
    </source>
</evidence>
<reference evidence="1 2" key="1">
    <citation type="submission" date="2019-11" db="EMBL/GenBank/DDBJ databases">
        <title>Caenimonas koreensis gen. nov., sp. nov., isolated from activated sludge.</title>
        <authorList>
            <person name="Seung H.R."/>
        </authorList>
    </citation>
    <scope>NUCLEOTIDE SEQUENCE [LARGE SCALE GENOMIC DNA]</scope>
    <source>
        <strain evidence="1 2">EMB320</strain>
    </source>
</reference>
<proteinExistence type="predicted"/>
<protein>
    <submittedName>
        <fullName evidence="1">Uncharacterized protein</fullName>
    </submittedName>
</protein>
<comment type="caution">
    <text evidence="1">The sequence shown here is derived from an EMBL/GenBank/DDBJ whole genome shotgun (WGS) entry which is preliminary data.</text>
</comment>
<dbReference type="Proteomes" id="UP000487350">
    <property type="component" value="Unassembled WGS sequence"/>
</dbReference>
<evidence type="ECO:0000313" key="1">
    <source>
        <dbReference type="EMBL" id="MRD46616.1"/>
    </source>
</evidence>
<dbReference type="EMBL" id="WJBU01000004">
    <property type="protein sequence ID" value="MRD46616.1"/>
    <property type="molecule type" value="Genomic_DNA"/>
</dbReference>
<organism evidence="1 2">
    <name type="scientific">Caenimonas koreensis DSM 17982</name>
    <dbReference type="NCBI Taxonomy" id="1121255"/>
    <lineage>
        <taxon>Bacteria</taxon>
        <taxon>Pseudomonadati</taxon>
        <taxon>Pseudomonadota</taxon>
        <taxon>Betaproteobacteria</taxon>
        <taxon>Burkholderiales</taxon>
        <taxon>Comamonadaceae</taxon>
        <taxon>Caenimonas</taxon>
    </lineage>
</organism>
<sequence length="215" mass="23418">MTTSPSVRAFLRPSKDRPVLDATASTAEVLADVAMSGDLIASIPVVGTAIKALRARDSFRDALFAAKLIAFIQALEEVPLHQRDEMKRRFETDETAKAAGTTLLLVLERLTDLDKPALLGFLLARFAASDIDAATLRRLASAVDLAFADDLRDFLTHPLWTTHFPTQPEAEYLSRLVAAGLTQLSVGVTWESDGNIVHSPTKLGQVLHRLVCGDR</sequence>
<keyword evidence="2" id="KW-1185">Reference proteome</keyword>
<dbReference type="RefSeq" id="WP_153583959.1">
    <property type="nucleotide sequence ID" value="NZ_WJBU01000004.1"/>
</dbReference>